<proteinExistence type="predicted"/>
<feature type="transmembrane region" description="Helical" evidence="4">
    <location>
        <begin position="109"/>
        <end position="127"/>
    </location>
</feature>
<keyword evidence="4" id="KW-1133">Transmembrane helix</keyword>
<reference evidence="6 7" key="1">
    <citation type="submission" date="2023-02" db="EMBL/GenBank/DDBJ databases">
        <title>Entomopathogenic bacteria.</title>
        <authorList>
            <person name="Machado R.A."/>
        </authorList>
    </citation>
    <scope>NUCLEOTIDE SEQUENCE [LARGE SCALE GENOMIC DNA]</scope>
    <source>
        <strain evidence="6 7">XENO-2</strain>
    </source>
</reference>
<comment type="catalytic activity">
    <reaction evidence="3">
        <text>di-trans,octa-cis-undecaprenyl diphosphate + H2O = di-trans,octa-cis-undecaprenyl phosphate + phosphate + H(+)</text>
        <dbReference type="Rhea" id="RHEA:28094"/>
        <dbReference type="ChEBI" id="CHEBI:15377"/>
        <dbReference type="ChEBI" id="CHEBI:15378"/>
        <dbReference type="ChEBI" id="CHEBI:43474"/>
        <dbReference type="ChEBI" id="CHEBI:58405"/>
        <dbReference type="ChEBI" id="CHEBI:60392"/>
        <dbReference type="EC" id="3.6.1.27"/>
    </reaction>
</comment>
<evidence type="ECO:0000256" key="3">
    <source>
        <dbReference type="ARBA" id="ARBA00047594"/>
    </source>
</evidence>
<dbReference type="SUPFAM" id="SSF48317">
    <property type="entry name" value="Acid phosphatase/Vanadium-dependent haloperoxidase"/>
    <property type="match status" value="1"/>
</dbReference>
<feature type="transmembrane region" description="Helical" evidence="4">
    <location>
        <begin position="64"/>
        <end position="89"/>
    </location>
</feature>
<evidence type="ECO:0000256" key="1">
    <source>
        <dbReference type="ARBA" id="ARBA00012374"/>
    </source>
</evidence>
<dbReference type="NCBIfam" id="NF008813">
    <property type="entry name" value="PRK11837.1"/>
    <property type="match status" value="1"/>
</dbReference>
<feature type="domain" description="Phosphatidic acid phosphatase type 2/haloperoxidase" evidence="5">
    <location>
        <begin position="66"/>
        <end position="173"/>
    </location>
</feature>
<dbReference type="Gene3D" id="1.20.144.10">
    <property type="entry name" value="Phosphatidic acid phosphatase type 2/haloperoxidase"/>
    <property type="match status" value="1"/>
</dbReference>
<dbReference type="Proteomes" id="UP001220225">
    <property type="component" value="Unassembled WGS sequence"/>
</dbReference>
<dbReference type="PANTHER" id="PTHR14969">
    <property type="entry name" value="SPHINGOSINE-1-PHOSPHATE PHOSPHOHYDROLASE"/>
    <property type="match status" value="1"/>
</dbReference>
<protein>
    <recommendedName>
        <fullName evidence="1">undecaprenyl-diphosphate phosphatase</fullName>
        <ecNumber evidence="1">3.6.1.27</ecNumber>
    </recommendedName>
    <alternativeName>
        <fullName evidence="2">Undecaprenyl pyrophosphate phosphatase</fullName>
    </alternativeName>
</protein>
<evidence type="ECO:0000313" key="6">
    <source>
        <dbReference type="EMBL" id="MDC9598261.1"/>
    </source>
</evidence>
<accession>A0ABT5LV14</accession>
<dbReference type="EMBL" id="JAQRFN010000025">
    <property type="protein sequence ID" value="MDC9598261.1"/>
    <property type="molecule type" value="Genomic_DNA"/>
</dbReference>
<dbReference type="PANTHER" id="PTHR14969:SF13">
    <property type="entry name" value="AT30094P"/>
    <property type="match status" value="1"/>
</dbReference>
<organism evidence="6 7">
    <name type="scientific">Xenorhabdus anantnagensis</name>
    <dbReference type="NCBI Taxonomy" id="3025875"/>
    <lineage>
        <taxon>Bacteria</taxon>
        <taxon>Pseudomonadati</taxon>
        <taxon>Pseudomonadota</taxon>
        <taxon>Gammaproteobacteria</taxon>
        <taxon>Enterobacterales</taxon>
        <taxon>Morganellaceae</taxon>
        <taxon>Xenorhabdus</taxon>
    </lineage>
</organism>
<keyword evidence="7" id="KW-1185">Reference proteome</keyword>
<evidence type="ECO:0000313" key="7">
    <source>
        <dbReference type="Proteomes" id="UP001220225"/>
    </source>
</evidence>
<sequence>MRLTLLEQLNHNLFTFINATPDSPPVMISLAIFIAKYCVFIYPITLATCWLWGKEKTIASQRIVVSKSCIAFAFGITASYIIGTIVPHARPFVEGFGYNVLYHAPTESFPSNHGTAVFTFALAFIFWHRIWSGLFLMLIACAIAWSRVYVGVHWPIDMVGAFLVSLLGCAFSQILWKQYGERLQNKLTQLYQFCCAFFIKKGWIKN</sequence>
<name>A0ABT5LV14_9GAMM</name>
<keyword evidence="4" id="KW-0472">Membrane</keyword>
<evidence type="ECO:0000256" key="2">
    <source>
        <dbReference type="ARBA" id="ARBA00032707"/>
    </source>
</evidence>
<feature type="transmembrane region" description="Helical" evidence="4">
    <location>
        <begin position="134"/>
        <end position="152"/>
    </location>
</feature>
<gene>
    <name evidence="6" type="primary">ybjG</name>
    <name evidence="6" type="ORF">PSI14_15780</name>
</gene>
<dbReference type="InterPro" id="IPR036938">
    <property type="entry name" value="PAP2/HPO_sf"/>
</dbReference>
<dbReference type="RefSeq" id="WP_273576794.1">
    <property type="nucleotide sequence ID" value="NZ_JAQRFN010000025.1"/>
</dbReference>
<dbReference type="CDD" id="cd03385">
    <property type="entry name" value="PAP2_BcrC_like"/>
    <property type="match status" value="1"/>
</dbReference>
<feature type="transmembrane region" description="Helical" evidence="4">
    <location>
        <begin position="158"/>
        <end position="176"/>
    </location>
</feature>
<comment type="caution">
    <text evidence="6">The sequence shown here is derived from an EMBL/GenBank/DDBJ whole genome shotgun (WGS) entry which is preliminary data.</text>
</comment>
<dbReference type="Pfam" id="PF01569">
    <property type="entry name" value="PAP2"/>
    <property type="match status" value="1"/>
</dbReference>
<keyword evidence="6" id="KW-0378">Hydrolase</keyword>
<dbReference type="InterPro" id="IPR000326">
    <property type="entry name" value="PAP2/HPO"/>
</dbReference>
<evidence type="ECO:0000259" key="5">
    <source>
        <dbReference type="SMART" id="SM00014"/>
    </source>
</evidence>
<dbReference type="InterPro" id="IPR033879">
    <property type="entry name" value="UPP_Pase"/>
</dbReference>
<feature type="transmembrane region" description="Helical" evidence="4">
    <location>
        <begin position="26"/>
        <end position="52"/>
    </location>
</feature>
<keyword evidence="4" id="KW-0812">Transmembrane</keyword>
<dbReference type="EC" id="3.6.1.27" evidence="1"/>
<dbReference type="GO" id="GO:0050380">
    <property type="term" value="F:undecaprenyl-diphosphatase activity"/>
    <property type="evidence" value="ECO:0007669"/>
    <property type="project" value="UniProtKB-EC"/>
</dbReference>
<evidence type="ECO:0000256" key="4">
    <source>
        <dbReference type="SAM" id="Phobius"/>
    </source>
</evidence>
<dbReference type="SMART" id="SM00014">
    <property type="entry name" value="acidPPc"/>
    <property type="match status" value="1"/>
</dbReference>